<evidence type="ECO:0000313" key="3">
    <source>
        <dbReference type="Proteomes" id="UP000835052"/>
    </source>
</evidence>
<evidence type="ECO:0000313" key="2">
    <source>
        <dbReference type="EMBL" id="CAD6196851.1"/>
    </source>
</evidence>
<accession>A0A8S1HK21</accession>
<feature type="compositionally biased region" description="Polar residues" evidence="1">
    <location>
        <begin position="27"/>
        <end position="43"/>
    </location>
</feature>
<organism evidence="2 3">
    <name type="scientific">Caenorhabditis auriculariae</name>
    <dbReference type="NCBI Taxonomy" id="2777116"/>
    <lineage>
        <taxon>Eukaryota</taxon>
        <taxon>Metazoa</taxon>
        <taxon>Ecdysozoa</taxon>
        <taxon>Nematoda</taxon>
        <taxon>Chromadorea</taxon>
        <taxon>Rhabditida</taxon>
        <taxon>Rhabditina</taxon>
        <taxon>Rhabditomorpha</taxon>
        <taxon>Rhabditoidea</taxon>
        <taxon>Rhabditidae</taxon>
        <taxon>Peloderinae</taxon>
        <taxon>Caenorhabditis</taxon>
    </lineage>
</organism>
<dbReference type="OrthoDB" id="5872741at2759"/>
<dbReference type="EMBL" id="CAJGYM010000081">
    <property type="protein sequence ID" value="CAD6196851.1"/>
    <property type="molecule type" value="Genomic_DNA"/>
</dbReference>
<feature type="region of interest" description="Disordered" evidence="1">
    <location>
        <begin position="1"/>
        <end position="54"/>
    </location>
</feature>
<gene>
    <name evidence="2" type="ORF">CAUJ_LOCUS12762</name>
</gene>
<dbReference type="AlphaFoldDB" id="A0A8S1HK21"/>
<evidence type="ECO:0000256" key="1">
    <source>
        <dbReference type="SAM" id="MobiDB-lite"/>
    </source>
</evidence>
<reference evidence="2" key="1">
    <citation type="submission" date="2020-10" db="EMBL/GenBank/DDBJ databases">
        <authorList>
            <person name="Kikuchi T."/>
        </authorList>
    </citation>
    <scope>NUCLEOTIDE SEQUENCE</scope>
    <source>
        <strain evidence="2">NKZ352</strain>
    </source>
</reference>
<name>A0A8S1HK21_9PELO</name>
<proteinExistence type="predicted"/>
<keyword evidence="3" id="KW-1185">Reference proteome</keyword>
<comment type="caution">
    <text evidence="2">The sequence shown here is derived from an EMBL/GenBank/DDBJ whole genome shotgun (WGS) entry which is preliminary data.</text>
</comment>
<dbReference type="Proteomes" id="UP000835052">
    <property type="component" value="Unassembled WGS sequence"/>
</dbReference>
<protein>
    <submittedName>
        <fullName evidence="2">Uncharacterized protein</fullName>
    </submittedName>
</protein>
<sequence length="151" mass="16483">MSEPEKAEAVVTSATSEAPAAVVEPSESLTPPSADPSINNNLRQRVGDTPPGFGRRVSSVELVRNAMPSTKKASVVIFETPDTPKPSERGLVCVMFYPLDGYHHHRLLVHSPSPFHASFTKDYLVEREKNAMSLAVSYSDNLANEPLSHRV</sequence>